<evidence type="ECO:0000313" key="2">
    <source>
        <dbReference type="Proteomes" id="UP001058003"/>
    </source>
</evidence>
<evidence type="ECO:0000313" key="1">
    <source>
        <dbReference type="EMBL" id="UWZ57727.1"/>
    </source>
</evidence>
<dbReference type="RefSeq" id="WP_033360900.1">
    <property type="nucleotide sequence ID" value="NZ_CP073767.1"/>
</dbReference>
<organism evidence="1 2">
    <name type="scientific">Dactylosporangium aurantiacum</name>
    <dbReference type="NCBI Taxonomy" id="35754"/>
    <lineage>
        <taxon>Bacteria</taxon>
        <taxon>Bacillati</taxon>
        <taxon>Actinomycetota</taxon>
        <taxon>Actinomycetes</taxon>
        <taxon>Micromonosporales</taxon>
        <taxon>Micromonosporaceae</taxon>
        <taxon>Dactylosporangium</taxon>
    </lineage>
</organism>
<keyword evidence="2" id="KW-1185">Reference proteome</keyword>
<sequence>MTSGGLGPLPSLQRWQEQVREAMAEHDPARPRLRWTRRDDFTRWDLHGECPRCGDQTSKLVSGVVVSDAAVEASTLVELMMACACDVEHRPGHRGCGAGHGLYITVPAPGA</sequence>
<dbReference type="EMBL" id="CP073767">
    <property type="protein sequence ID" value="UWZ57727.1"/>
    <property type="molecule type" value="Genomic_DNA"/>
</dbReference>
<accession>A0A9Q9IPY7</accession>
<protein>
    <submittedName>
        <fullName evidence="1">Uncharacterized protein</fullName>
    </submittedName>
</protein>
<dbReference type="Proteomes" id="UP001058003">
    <property type="component" value="Chromosome"/>
</dbReference>
<name>A0A9Q9IPY7_9ACTN</name>
<reference evidence="1" key="1">
    <citation type="submission" date="2021-04" db="EMBL/GenBank/DDBJ databases">
        <title>Dactylosporangium aurantiacum NRRL B-8018 full assembly.</title>
        <authorList>
            <person name="Hartkoorn R.C."/>
            <person name="Beaudoing E."/>
            <person name="Hot D."/>
        </authorList>
    </citation>
    <scope>NUCLEOTIDE SEQUENCE</scope>
    <source>
        <strain evidence="1">NRRL B-8018</strain>
    </source>
</reference>
<gene>
    <name evidence="1" type="ORF">Daura_17100</name>
</gene>
<proteinExistence type="predicted"/>
<dbReference type="KEGG" id="daur:Daura_17100"/>
<dbReference type="AlphaFoldDB" id="A0A9Q9IPY7"/>
<dbReference type="OrthoDB" id="9929225at2"/>